<dbReference type="Proteomes" id="UP001642360">
    <property type="component" value="Unassembled WGS sequence"/>
</dbReference>
<dbReference type="InterPro" id="IPR004883">
    <property type="entry name" value="LOB"/>
</dbReference>
<dbReference type="EMBL" id="CAUOFW020003406">
    <property type="protein sequence ID" value="CAK9159808.1"/>
    <property type="molecule type" value="Genomic_DNA"/>
</dbReference>
<reference evidence="3 4" key="1">
    <citation type="submission" date="2024-02" db="EMBL/GenBank/DDBJ databases">
        <authorList>
            <person name="Vignale AGUSTIN F."/>
            <person name="Sosa J E."/>
            <person name="Modenutti C."/>
        </authorList>
    </citation>
    <scope>NUCLEOTIDE SEQUENCE [LARGE SCALE GENOMIC DNA]</scope>
</reference>
<dbReference type="Pfam" id="PF03195">
    <property type="entry name" value="LOB"/>
    <property type="match status" value="1"/>
</dbReference>
<dbReference type="PANTHER" id="PTHR31301">
    <property type="entry name" value="LOB DOMAIN-CONTAINING PROTEIN 4-RELATED"/>
    <property type="match status" value="1"/>
</dbReference>
<evidence type="ECO:0000313" key="4">
    <source>
        <dbReference type="Proteomes" id="UP001642360"/>
    </source>
</evidence>
<keyword evidence="4" id="KW-1185">Reference proteome</keyword>
<evidence type="ECO:0000259" key="2">
    <source>
        <dbReference type="PROSITE" id="PS50891"/>
    </source>
</evidence>
<gene>
    <name evidence="3" type="ORF">ILEXP_LOCUS28516</name>
</gene>
<organism evidence="3 4">
    <name type="scientific">Ilex paraguariensis</name>
    <name type="common">yerba mate</name>
    <dbReference type="NCBI Taxonomy" id="185542"/>
    <lineage>
        <taxon>Eukaryota</taxon>
        <taxon>Viridiplantae</taxon>
        <taxon>Streptophyta</taxon>
        <taxon>Embryophyta</taxon>
        <taxon>Tracheophyta</taxon>
        <taxon>Spermatophyta</taxon>
        <taxon>Magnoliopsida</taxon>
        <taxon>eudicotyledons</taxon>
        <taxon>Gunneridae</taxon>
        <taxon>Pentapetalae</taxon>
        <taxon>asterids</taxon>
        <taxon>campanulids</taxon>
        <taxon>Aquifoliales</taxon>
        <taxon>Aquifoliaceae</taxon>
        <taxon>Ilex</taxon>
    </lineage>
</organism>
<dbReference type="AlphaFoldDB" id="A0ABC8SY46"/>
<accession>A0ABC8SY46</accession>
<comment type="caution">
    <text evidence="3">The sequence shown here is derived from an EMBL/GenBank/DDBJ whole genome shotgun (WGS) entry which is preliminary data.</text>
</comment>
<comment type="similarity">
    <text evidence="1">Belongs to the LOB domain-containing protein family.</text>
</comment>
<name>A0ABC8SY46_9AQUA</name>
<evidence type="ECO:0000256" key="1">
    <source>
        <dbReference type="ARBA" id="ARBA00005474"/>
    </source>
</evidence>
<protein>
    <recommendedName>
        <fullName evidence="2">LOB domain-containing protein</fullName>
    </recommendedName>
</protein>
<proteinExistence type="inferred from homology"/>
<dbReference type="PANTHER" id="PTHR31301:SF68">
    <property type="entry name" value="LOB DOMAIN-CONTAINING PROTEIN 32-RELATED"/>
    <property type="match status" value="1"/>
</dbReference>
<evidence type="ECO:0000313" key="3">
    <source>
        <dbReference type="EMBL" id="CAK9159808.1"/>
    </source>
</evidence>
<dbReference type="PROSITE" id="PS50891">
    <property type="entry name" value="LOB"/>
    <property type="match status" value="1"/>
</dbReference>
<feature type="domain" description="LOB" evidence="2">
    <location>
        <begin position="11"/>
        <end position="87"/>
    </location>
</feature>
<sequence length="87" mass="9755">MQRKKMSSSNSPCAACKLLRRKCAEDCIFAPCFPPNQPDKFASVHKVFGASNVGKLLGNYTPRNAKMPLIPLHMKPKLDFITRFMAL</sequence>